<name>A0A2H3P9C7_9BACT</name>
<evidence type="ECO:0000313" key="1">
    <source>
        <dbReference type="EMBL" id="PEN08521.1"/>
    </source>
</evidence>
<sequence>MPTDDPQPLGDILGNVLDRLNVGGKIDEARVVEAWAMLAGPQINKVTESVWMKGPRLFVKIQSAAWRQELHLQRQQWRDRLNEELEQELIQEVVFR</sequence>
<dbReference type="PANTHER" id="PTHR36456">
    <property type="entry name" value="UPF0232 PROTEIN SCO3875"/>
    <property type="match status" value="1"/>
</dbReference>
<comment type="caution">
    <text evidence="1">The sequence shown here is derived from an EMBL/GenBank/DDBJ whole genome shotgun (WGS) entry which is preliminary data.</text>
</comment>
<protein>
    <recommendedName>
        <fullName evidence="3">DUF721 domain-containing protein</fullName>
    </recommendedName>
</protein>
<organism evidence="1 2">
    <name type="scientific">Longimonas halophila</name>
    <dbReference type="NCBI Taxonomy" id="1469170"/>
    <lineage>
        <taxon>Bacteria</taxon>
        <taxon>Pseudomonadati</taxon>
        <taxon>Rhodothermota</taxon>
        <taxon>Rhodothermia</taxon>
        <taxon>Rhodothermales</taxon>
        <taxon>Salisaetaceae</taxon>
        <taxon>Longimonas</taxon>
    </lineage>
</organism>
<evidence type="ECO:0000313" key="2">
    <source>
        <dbReference type="Proteomes" id="UP000221024"/>
    </source>
</evidence>
<dbReference type="OrthoDB" id="9796545at2"/>
<dbReference type="AlphaFoldDB" id="A0A2H3P9C7"/>
<keyword evidence="2" id="KW-1185">Reference proteome</keyword>
<gene>
    <name evidence="1" type="ORF">CRI93_03960</name>
</gene>
<accession>A0A2H3P9C7</accession>
<proteinExistence type="predicted"/>
<dbReference type="EMBL" id="PDEP01000003">
    <property type="protein sequence ID" value="PEN08521.1"/>
    <property type="molecule type" value="Genomic_DNA"/>
</dbReference>
<dbReference type="InterPro" id="IPR007922">
    <property type="entry name" value="DciA-like"/>
</dbReference>
<dbReference type="PANTHER" id="PTHR36456:SF1">
    <property type="entry name" value="UPF0232 PROTEIN SCO3875"/>
    <property type="match status" value="1"/>
</dbReference>
<dbReference type="Pfam" id="PF05258">
    <property type="entry name" value="DciA"/>
    <property type="match status" value="1"/>
</dbReference>
<dbReference type="Proteomes" id="UP000221024">
    <property type="component" value="Unassembled WGS sequence"/>
</dbReference>
<reference evidence="1 2" key="1">
    <citation type="submission" date="2017-10" db="EMBL/GenBank/DDBJ databases">
        <title>Draft genome of Longimonas halophila.</title>
        <authorList>
            <person name="Goh K.M."/>
            <person name="Shamsir M.S."/>
            <person name="Lim S.W."/>
        </authorList>
    </citation>
    <scope>NUCLEOTIDE SEQUENCE [LARGE SCALE GENOMIC DNA]</scope>
    <source>
        <strain evidence="1 2">KCTC 42399</strain>
    </source>
</reference>
<dbReference type="RefSeq" id="WP_098061563.1">
    <property type="nucleotide sequence ID" value="NZ_PDEP01000003.1"/>
</dbReference>
<evidence type="ECO:0008006" key="3">
    <source>
        <dbReference type="Google" id="ProtNLM"/>
    </source>
</evidence>